<organism evidence="1 2">
    <name type="scientific">Chionoecetes opilio</name>
    <name type="common">Atlantic snow crab</name>
    <name type="synonym">Cancer opilio</name>
    <dbReference type="NCBI Taxonomy" id="41210"/>
    <lineage>
        <taxon>Eukaryota</taxon>
        <taxon>Metazoa</taxon>
        <taxon>Ecdysozoa</taxon>
        <taxon>Arthropoda</taxon>
        <taxon>Crustacea</taxon>
        <taxon>Multicrustacea</taxon>
        <taxon>Malacostraca</taxon>
        <taxon>Eumalacostraca</taxon>
        <taxon>Eucarida</taxon>
        <taxon>Decapoda</taxon>
        <taxon>Pleocyemata</taxon>
        <taxon>Brachyura</taxon>
        <taxon>Eubrachyura</taxon>
        <taxon>Majoidea</taxon>
        <taxon>Majidae</taxon>
        <taxon>Chionoecetes</taxon>
    </lineage>
</organism>
<keyword evidence="2" id="KW-1185">Reference proteome</keyword>
<name>A0A8J4XZ51_CHIOP</name>
<proteinExistence type="predicted"/>
<protein>
    <submittedName>
        <fullName evidence="1">Uncharacterized protein</fullName>
    </submittedName>
</protein>
<dbReference type="Proteomes" id="UP000770661">
    <property type="component" value="Unassembled WGS sequence"/>
</dbReference>
<evidence type="ECO:0000313" key="1">
    <source>
        <dbReference type="EMBL" id="KAG0716833.1"/>
    </source>
</evidence>
<dbReference type="AlphaFoldDB" id="A0A8J4XZ51"/>
<accession>A0A8J4XZ51</accession>
<dbReference type="OrthoDB" id="297643at2759"/>
<reference evidence="1" key="1">
    <citation type="submission" date="2020-07" db="EMBL/GenBank/DDBJ databases">
        <title>The High-quality genome of the commercially important snow crab, Chionoecetes opilio.</title>
        <authorList>
            <person name="Jeong J.-H."/>
            <person name="Ryu S."/>
        </authorList>
    </citation>
    <scope>NUCLEOTIDE SEQUENCE</scope>
    <source>
        <strain evidence="1">MADBK_172401_WGS</strain>
        <tissue evidence="1">Digestive gland</tissue>
    </source>
</reference>
<sequence>MMSLRCLPLHTLVATVRQVVKQPPHCGGIPSDPAPGGDVCCRCSTCMRSSVPGLSWGSGWGGSAVAWRIVQGQIAGILQYIAGSGLGSTTWLRTQPHGEGRAPRRRKCVNGLNSMLSVQCGGPECAAERWRLFGRACT</sequence>
<gene>
    <name evidence="1" type="ORF">GWK47_000082</name>
</gene>
<evidence type="ECO:0000313" key="2">
    <source>
        <dbReference type="Proteomes" id="UP000770661"/>
    </source>
</evidence>
<comment type="caution">
    <text evidence="1">The sequence shown here is derived from an EMBL/GenBank/DDBJ whole genome shotgun (WGS) entry which is preliminary data.</text>
</comment>
<dbReference type="EMBL" id="JACEEZ010018516">
    <property type="protein sequence ID" value="KAG0716833.1"/>
    <property type="molecule type" value="Genomic_DNA"/>
</dbReference>